<dbReference type="AlphaFoldDB" id="A0A482WRR0"/>
<dbReference type="OrthoDB" id="6626870at2759"/>
<dbReference type="EMBL" id="QKKF02027185">
    <property type="protein sequence ID" value="RZF35966.1"/>
    <property type="molecule type" value="Genomic_DNA"/>
</dbReference>
<comment type="caution">
    <text evidence="2">The sequence shown here is derived from an EMBL/GenBank/DDBJ whole genome shotgun (WGS) entry which is preliminary data.</text>
</comment>
<protein>
    <submittedName>
        <fullName evidence="2">Uncharacterized protein</fullName>
    </submittedName>
</protein>
<feature type="compositionally biased region" description="Basic and acidic residues" evidence="1">
    <location>
        <begin position="139"/>
        <end position="211"/>
    </location>
</feature>
<reference evidence="2 3" key="1">
    <citation type="journal article" date="2017" name="Gigascience">
        <title>Genome sequence of the small brown planthopper, Laodelphax striatellus.</title>
        <authorList>
            <person name="Zhu J."/>
            <person name="Jiang F."/>
            <person name="Wang X."/>
            <person name="Yang P."/>
            <person name="Bao Y."/>
            <person name="Zhao W."/>
            <person name="Wang W."/>
            <person name="Lu H."/>
            <person name="Wang Q."/>
            <person name="Cui N."/>
            <person name="Li J."/>
            <person name="Chen X."/>
            <person name="Luo L."/>
            <person name="Yu J."/>
            <person name="Kang L."/>
            <person name="Cui F."/>
        </authorList>
    </citation>
    <scope>NUCLEOTIDE SEQUENCE [LARGE SCALE GENOMIC DNA]</scope>
    <source>
        <strain evidence="2">Lst14</strain>
    </source>
</reference>
<dbReference type="STRING" id="195883.A0A482WRR0"/>
<sequence>MDTITSLAILPLRLGAIVKGSDVIGNMGSKVASSLRGPFSFLLRLAWESRIRLPVLITVAFMVLDVRMQLEINVNLAVRRIPMIVVEPDISDVESDDDDDIDEDDDADDESSECSYPTDGTASDPLESDDASCTSLELDTERNKLTEADTERNKQSEASDTERSKQIDTERKKQAEADKERNKQSERDTERNKQTEFDTKDSDAATEKTDTNADTNQPSSKTS</sequence>
<keyword evidence="3" id="KW-1185">Reference proteome</keyword>
<evidence type="ECO:0000313" key="2">
    <source>
        <dbReference type="EMBL" id="RZF35966.1"/>
    </source>
</evidence>
<dbReference type="InParanoid" id="A0A482WRR0"/>
<name>A0A482WRR0_LAOST</name>
<gene>
    <name evidence="2" type="ORF">LSTR_LSTR005379</name>
</gene>
<organism evidence="2 3">
    <name type="scientific">Laodelphax striatellus</name>
    <name type="common">Small brown planthopper</name>
    <name type="synonym">Delphax striatella</name>
    <dbReference type="NCBI Taxonomy" id="195883"/>
    <lineage>
        <taxon>Eukaryota</taxon>
        <taxon>Metazoa</taxon>
        <taxon>Ecdysozoa</taxon>
        <taxon>Arthropoda</taxon>
        <taxon>Hexapoda</taxon>
        <taxon>Insecta</taxon>
        <taxon>Pterygota</taxon>
        <taxon>Neoptera</taxon>
        <taxon>Paraneoptera</taxon>
        <taxon>Hemiptera</taxon>
        <taxon>Auchenorrhyncha</taxon>
        <taxon>Fulgoroidea</taxon>
        <taxon>Delphacidae</taxon>
        <taxon>Criomorphinae</taxon>
        <taxon>Laodelphax</taxon>
    </lineage>
</organism>
<accession>A0A482WRR0</accession>
<evidence type="ECO:0000256" key="1">
    <source>
        <dbReference type="SAM" id="MobiDB-lite"/>
    </source>
</evidence>
<dbReference type="Proteomes" id="UP000291343">
    <property type="component" value="Unassembled WGS sequence"/>
</dbReference>
<feature type="region of interest" description="Disordered" evidence="1">
    <location>
        <begin position="90"/>
        <end position="223"/>
    </location>
</feature>
<evidence type="ECO:0000313" key="3">
    <source>
        <dbReference type="Proteomes" id="UP000291343"/>
    </source>
</evidence>
<feature type="compositionally biased region" description="Acidic residues" evidence="1">
    <location>
        <begin position="90"/>
        <end position="112"/>
    </location>
</feature>
<feature type="compositionally biased region" description="Polar residues" evidence="1">
    <location>
        <begin position="212"/>
        <end position="223"/>
    </location>
</feature>
<proteinExistence type="predicted"/>